<dbReference type="Pfam" id="PF14225">
    <property type="entry name" value="MOR2-PAG1_C"/>
    <property type="match status" value="1"/>
</dbReference>
<accession>A0A9P7VB49</accession>
<feature type="domain" description="Cell morphogenesis central region" evidence="4">
    <location>
        <begin position="1939"/>
        <end position="2091"/>
    </location>
</feature>
<keyword evidence="6" id="KW-1185">Reference proteome</keyword>
<feature type="domain" description="Cell morphogenesis protein C-terminal" evidence="3">
    <location>
        <begin position="2143"/>
        <end position="2392"/>
    </location>
</feature>
<proteinExistence type="predicted"/>
<sequence>MIEIPDLDDLDQTPNAYVYRQPPTEIDVNSLNHPVHDSINQLNGTKTGLPLNYYSGDAIGLQIYSSQDVEEDPTNSKQIPIIDPKSAVVTYELDDNEVTAFVPQLQSPQETAVSEFSYIRTSTPANENIKPTPLEQNPISEPEFPQYFNQNSEFPQTGLSIDGEVVPQAPEVIPDHQRQQQLEEGGNQDDYVALLSTNTAATSSSKVFKFPPSRSKESPILQPPPSAMTIQTVTLTNDDERDIRRSLASALKKPVEYTMHIVFTQFVKMADVKLDLCMNYPQNDDPPVMEVLGEGVDPKFDKVISALGYISRRKPGPIVDVMMQWRSRMNEDALQTSGMAAKVEEALKRTSVAYGDLEASDNNSGGHSIKKRQSMSLIRKKSHGKYNNNIHSNLGKRESSINSSLNQRNTSVSNNDIANIERQAAKMQAIKADRRSLSSVFLLCRVLIEVIKQTSIEDMGVKLSDKLEEMAYIQLKISDPILTSKSLVRSANWNLCTELLGYMSEQRFLSVSDRFVADLEKVPTQVKHEDEPKYHLLIQGMKYLKLKNDSLERFEESSEFILSLAKFFERSRNEAIVFAYCDVLGNLLLPLANILTAETNHPTWVEAMERIYNKAYKIWHLHRGGNHKEGSPATTSSSMTNSSLINNVFSFSSYNGWTYSMHLMTAVLVVSRKELFSESWLRMIEENSSKLKVKVPANEKTTFIICIARLLWVYVYRLPDTLNNTVKRLDSLFDMLFFNPAVVSKKNQWINFDMYLINGLEEIIKAVGYHHLNYVLDNVLIKLLNLAFPGTTLEGLSPERIILVIKSYLSILEDCELGNKPLFPTDEELGSRVFKYSLVGSRWDKSKNSINVEEQRNKIRLNEFMFLAKNSNNAASHEEICRSFASLFKLLDAECGSDASRLTTTTNTRSHSNSLSKNPSIKNPSIFNFGMDFSYTSKNLQYEVFANLMNAVPWTMVPIPGETVSLCGVPFKQVVEILTRNVVHSDERVSNGAVTALRRLASRKNPTTLITTFAKIAFQFTERPNPSYDYGYTESHEFQRLLKLYVELLNCWLQQFNDINECRKYIHISNPLAQEDEVMNQDVLNDLYQINHKIETSAVDAMKFKPSEDLEWKEIITVIEEIEGNGLFFLCSQDFTTRFHGLSILKLVEKFDQVIYEITDTNNINNNIPNNNNNANEEKQMKQHSRSSSKFAADVGTRLANVLQVIDFFELLKPIRRELSNPERQRLSKLRNKKNMLIRLAESDHGLDTTVWFRIFPKLLDIFFERCPMPVAMCRSIVCVRLVQMHEQVLEYSDSYRMTSSFFSKPLSTPPEVLINQWKIYLIFACCSLTSTSEQKIAIPTKPSHGRKKSMQMYIQHQKITSAKSIFRMMIPFLKTQLSMVRDAVVTGLSSININIFQTLLENTPTSLNDWGNHTSTRDSGEDRLRIGIIQILSNITRKFVSEPFIFDNLTIVEYLVNIAKSLKNFLSLPTVQVSIEFQKLRRFWCTLVENVFKGLQQTLEVDKWFPFEARLGCYTYLHEWCGYGESSRTAEERYTTMLAMAIQQKDDGASAAAILEVERKALQFASLSCMTCLCSSPISQLFDIPGTIALMSFDIPALMFWIHSLFCSRDELVCEIGKNALHNVLVSNINNPTIFQYIVRECYISQEPQMNISLYIVTFIETILEHKQMTELSLELMCFAVLFVGHDDYDVRYAAIRLVVRMEELFYTTSTAKLYMEAVCCRTRLVYKRALYDISNSWAESHPEGHFEVISYFTKFFNLVDGCNRKDISTCLIPWLQHVDLKYAAVDDNSSNDNENDSPVVVGSKLDANFQMVLYNLFEIVVKYSSSLPNEVQALWIAIGTKPLHYDIILDFLMEACLVRRSPQFVEYARQINDYLTFSNPDVKVTIGKYIENLQSKSMVPKQYRPEEMISCFKVESDLPYVADIQELIPYNEKDAIFSMGQLSMIFLVDMFTIQNEPMVESLPLLLQVSFSLLDHYIPIVQEAARSLLIQLVHTLAPNEPKSEQVIKQLRIKKDFHKDLWMYDDLTNGNKGTRTPKSMDLLARNILDIFVNIAPTLQNDWGRVALNWATTCAVRHIACRSFQLFRSLLSFLDQRMLKDMLHRLSNTISDDSVDIQGFAIQILMTLNAITAELKAESLIDFPQLFWVSVACLSTIHEQEFVEVLSTMSKFVSKIDLDSPDTISCLISAFPLKWEGKFDGLQNIILTGLRSGTSWNLTIKFLDKLNTLNDSDIIGVGDGRLIMSVASNLPRFLHALEQKTIKKDVYDAAVQLSKLADQCNKPALARILNSLSKNRFRSKKDFLVQTLATMKSNFFPQYEAQVLVLLLGFLLNSIPWVKLETLALLKQVFPLIDLQRDEFVGVGADLIFPLLRLLYTDYAEQALEVLDEVVAIPGSKLDPSFLRVSIGDNDTKKEYEQTATLFGLPNENGWSIPMPSTTTNRTRSNVHAVFTTCEATTINADGNNKDEEIEFHMDDFYEPQFEYGDNFSVGVEEPDASLSHMWAALDDFDSFFTKETDNLPVTSPRRDHPHLHHFRGSSMSSNETISPVDSVPQIYDKKVLGMLNKSLARSQSNASFKANLVDSMGSLNLNEQNTLVHAKRSYLPFRHNKVSKNKFDNFTTPINQSTATFEQNHINTNSTNTNTTTSPTFEPVSDPHQSPARLDFLIGGKKRVKRSSKISPTHSPISTSSENLQGIMWSGSSSSRQAGTPQSNHLQIHLQLQLQLHQQLQLQSQLPLQLQLQLPLMAPVKTKDRKRPSPKFK</sequence>
<dbReference type="InterPro" id="IPR039867">
    <property type="entry name" value="Furry/Tao3/Mor2"/>
</dbReference>
<evidence type="ECO:0000259" key="4">
    <source>
        <dbReference type="Pfam" id="PF14228"/>
    </source>
</evidence>
<dbReference type="Proteomes" id="UP000790833">
    <property type="component" value="Unassembled WGS sequence"/>
</dbReference>
<dbReference type="Pfam" id="PF14222">
    <property type="entry name" value="MOR2-PAG1_N"/>
    <property type="match status" value="1"/>
</dbReference>
<feature type="compositionally biased region" description="Polar residues" evidence="1">
    <location>
        <begin position="400"/>
        <end position="410"/>
    </location>
</feature>
<feature type="domain" description="Cell morphogenesis protein N-terminal" evidence="2">
    <location>
        <begin position="433"/>
        <end position="1053"/>
    </location>
</feature>
<dbReference type="Pfam" id="PF14228">
    <property type="entry name" value="MOR2-PAG1_mid"/>
    <property type="match status" value="2"/>
</dbReference>
<dbReference type="GO" id="GO:0000902">
    <property type="term" value="P:cell morphogenesis"/>
    <property type="evidence" value="ECO:0007669"/>
    <property type="project" value="InterPro"/>
</dbReference>
<dbReference type="InterPro" id="IPR016024">
    <property type="entry name" value="ARM-type_fold"/>
</dbReference>
<reference evidence="5" key="1">
    <citation type="submission" date="2021-03" db="EMBL/GenBank/DDBJ databases">
        <authorList>
            <person name="Palmer J.M."/>
        </authorList>
    </citation>
    <scope>NUCLEOTIDE SEQUENCE</scope>
    <source>
        <strain evidence="5">ARV_011</strain>
    </source>
</reference>
<dbReference type="EMBL" id="JAHMUF010000007">
    <property type="protein sequence ID" value="KAG7194316.1"/>
    <property type="molecule type" value="Genomic_DNA"/>
</dbReference>
<feature type="compositionally biased region" description="Low complexity" evidence="1">
    <location>
        <begin position="2677"/>
        <end position="2689"/>
    </location>
</feature>
<evidence type="ECO:0000313" key="5">
    <source>
        <dbReference type="EMBL" id="KAG7194316.1"/>
    </source>
</evidence>
<dbReference type="InterPro" id="IPR025481">
    <property type="entry name" value="Cell_Morphogen_C"/>
</dbReference>
<dbReference type="RefSeq" id="XP_043049863.1">
    <property type="nucleotide sequence ID" value="XM_043195197.1"/>
</dbReference>
<dbReference type="SUPFAM" id="SSF48371">
    <property type="entry name" value="ARM repeat"/>
    <property type="match status" value="2"/>
</dbReference>
<evidence type="ECO:0000259" key="3">
    <source>
        <dbReference type="Pfam" id="PF14225"/>
    </source>
</evidence>
<dbReference type="GO" id="GO:0005938">
    <property type="term" value="C:cell cortex"/>
    <property type="evidence" value="ECO:0007669"/>
    <property type="project" value="TreeGrafter"/>
</dbReference>
<feature type="region of interest" description="Disordered" evidence="1">
    <location>
        <begin position="205"/>
        <end position="225"/>
    </location>
</feature>
<evidence type="ECO:0000256" key="1">
    <source>
        <dbReference type="SAM" id="MobiDB-lite"/>
    </source>
</evidence>
<name>A0A9P7VB49_9ASCO</name>
<dbReference type="PANTHER" id="PTHR12295:SF30">
    <property type="entry name" value="PROTEIN FURRY"/>
    <property type="match status" value="1"/>
</dbReference>
<evidence type="ECO:0000259" key="2">
    <source>
        <dbReference type="Pfam" id="PF14222"/>
    </source>
</evidence>
<feature type="region of interest" description="Disordered" evidence="1">
    <location>
        <begin position="2632"/>
        <end position="2710"/>
    </location>
</feature>
<feature type="region of interest" description="Disordered" evidence="1">
    <location>
        <begin position="386"/>
        <end position="410"/>
    </location>
</feature>
<dbReference type="InterPro" id="IPR025614">
    <property type="entry name" value="Cell_morpho_N"/>
</dbReference>
<dbReference type="GO" id="GO:0030427">
    <property type="term" value="C:site of polarized growth"/>
    <property type="evidence" value="ECO:0007669"/>
    <property type="project" value="TreeGrafter"/>
</dbReference>
<feature type="compositionally biased region" description="Low complexity" evidence="1">
    <location>
        <begin position="2635"/>
        <end position="2646"/>
    </location>
</feature>
<organism evidence="5 6">
    <name type="scientific">Scheffersomyces spartinae</name>
    <dbReference type="NCBI Taxonomy" id="45513"/>
    <lineage>
        <taxon>Eukaryota</taxon>
        <taxon>Fungi</taxon>
        <taxon>Dikarya</taxon>
        <taxon>Ascomycota</taxon>
        <taxon>Saccharomycotina</taxon>
        <taxon>Pichiomycetes</taxon>
        <taxon>Debaryomycetaceae</taxon>
        <taxon>Scheffersomyces</taxon>
    </lineage>
</organism>
<dbReference type="PANTHER" id="PTHR12295">
    <property type="entry name" value="FURRY-RELATED"/>
    <property type="match status" value="1"/>
</dbReference>
<dbReference type="GeneID" id="66117902"/>
<evidence type="ECO:0000313" key="6">
    <source>
        <dbReference type="Proteomes" id="UP000790833"/>
    </source>
</evidence>
<dbReference type="OrthoDB" id="6287725at2759"/>
<feature type="domain" description="Cell morphogenesis central region" evidence="4">
    <location>
        <begin position="1613"/>
        <end position="1856"/>
    </location>
</feature>
<feature type="compositionally biased region" description="Polar residues" evidence="1">
    <location>
        <begin position="2698"/>
        <end position="2709"/>
    </location>
</feature>
<comment type="caution">
    <text evidence="5">The sequence shown here is derived from an EMBL/GenBank/DDBJ whole genome shotgun (WGS) entry which is preliminary data.</text>
</comment>
<gene>
    <name evidence="5" type="primary">TAO3</name>
    <name evidence="5" type="ORF">KQ657_004528</name>
</gene>
<dbReference type="InterPro" id="IPR029473">
    <property type="entry name" value="MOR2-PAG1_mid"/>
</dbReference>
<protein>
    <submittedName>
        <fullName evidence="5">Cell morphogenesis protein PAG1</fullName>
    </submittedName>
</protein>